<reference evidence="2 3" key="1">
    <citation type="journal article" date="2009" name="Stand. Genomic Sci.">
        <title>Complete genome sequence of Halorhabdus utahensis type strain (AX-2).</title>
        <authorList>
            <person name="Anderson I."/>
            <person name="Tindall B.J."/>
            <person name="Pomrenke H."/>
            <person name="Goker M."/>
            <person name="Lapidus A."/>
            <person name="Nolan M."/>
            <person name="Copeland A."/>
            <person name="Glavina Del Rio T."/>
            <person name="Chen F."/>
            <person name="Tice H."/>
            <person name="Cheng J.F."/>
            <person name="Lucas S."/>
            <person name="Chertkov O."/>
            <person name="Bruce D."/>
            <person name="Brettin T."/>
            <person name="Detter J.C."/>
            <person name="Han C."/>
            <person name="Goodwin L."/>
            <person name="Land M."/>
            <person name="Hauser L."/>
            <person name="Chang Y.J."/>
            <person name="Jeffries C.D."/>
            <person name="Pitluck S."/>
            <person name="Pati A."/>
            <person name="Mavromatis K."/>
            <person name="Ivanova N."/>
            <person name="Ovchinnikova G."/>
            <person name="Chen A."/>
            <person name="Palaniappan K."/>
            <person name="Chain P."/>
            <person name="Rohde M."/>
            <person name="Bristow J."/>
            <person name="Eisen J.A."/>
            <person name="Markowitz V."/>
            <person name="Hugenholtz P."/>
            <person name="Kyrpides N.C."/>
            <person name="Klenk H.P."/>
        </authorList>
    </citation>
    <scope>NUCLEOTIDE SEQUENCE [LARGE SCALE GENOMIC DNA]</scope>
    <source>
        <strain evidence="3">DSM 12940 / JCM 11049 / AX-2</strain>
    </source>
</reference>
<dbReference type="GeneID" id="8384222"/>
<dbReference type="PIRSF" id="PIRSF030471">
    <property type="entry name" value="STR_Vng0742h_prd"/>
    <property type="match status" value="1"/>
</dbReference>
<proteinExistence type="predicted"/>
<dbReference type="Pfam" id="PF10069">
    <property type="entry name" value="DICT"/>
    <property type="match status" value="1"/>
</dbReference>
<evidence type="ECO:0000259" key="1">
    <source>
        <dbReference type="Pfam" id="PF10069"/>
    </source>
</evidence>
<sequence>MGISAFIDAVEDREKSVTVLNRESVDPLYRMLDGMFDNDNVAVTENQDPDAPSDVVLLRDKQTGSLAISQMDEISETLLLVNSDLYVTGTVPLEEVETPEVVAHLSDVTFTVSDKQKFLLIHISRHIESLALETDGGILHSSFQQLSRLRDERGTADAYRTLADSGVDVHVYGVGGWEPPAFADRLSVHAGSTPELQDSWFVVHDGNGDENRMAALVAEEIGPNEYRGYWTFEPRLVREILGYLETQYV</sequence>
<dbReference type="KEGG" id="hut:Huta_1930"/>
<evidence type="ECO:0000313" key="2">
    <source>
        <dbReference type="EMBL" id="ACV12099.1"/>
    </source>
</evidence>
<gene>
    <name evidence="2" type="ordered locus">Huta_1930</name>
</gene>
<dbReference type="Proteomes" id="UP000002071">
    <property type="component" value="Chromosome"/>
</dbReference>
<dbReference type="AlphaFoldDB" id="C7NT24"/>
<feature type="domain" description="DICT" evidence="1">
    <location>
        <begin position="116"/>
        <end position="220"/>
    </location>
</feature>
<protein>
    <submittedName>
        <fullName evidence="2">Putative sensor protein</fullName>
    </submittedName>
</protein>
<organism evidence="2 3">
    <name type="scientific">Halorhabdus utahensis (strain DSM 12940 / JCM 11049 / AX-2)</name>
    <dbReference type="NCBI Taxonomy" id="519442"/>
    <lineage>
        <taxon>Archaea</taxon>
        <taxon>Methanobacteriati</taxon>
        <taxon>Methanobacteriota</taxon>
        <taxon>Stenosarchaea group</taxon>
        <taxon>Halobacteria</taxon>
        <taxon>Halobacteriales</taxon>
        <taxon>Haloarculaceae</taxon>
        <taxon>Halorhabdus</taxon>
    </lineage>
</organism>
<dbReference type="HOGENOM" id="CLU_069298_0_0_2"/>
<dbReference type="RefSeq" id="WP_015789670.1">
    <property type="nucleotide sequence ID" value="NC_013158.1"/>
</dbReference>
<evidence type="ECO:0000313" key="3">
    <source>
        <dbReference type="Proteomes" id="UP000002071"/>
    </source>
</evidence>
<dbReference type="InterPro" id="IPR019278">
    <property type="entry name" value="DICT_dom"/>
</dbReference>
<dbReference type="InterPro" id="IPR016954">
    <property type="entry name" value="Uncharacterised_Vng0742h"/>
</dbReference>
<keyword evidence="3" id="KW-1185">Reference proteome</keyword>
<dbReference type="eggNOG" id="arCOG02910">
    <property type="taxonomic scope" value="Archaea"/>
</dbReference>
<accession>C7NT24</accession>
<dbReference type="EMBL" id="CP001687">
    <property type="protein sequence ID" value="ACV12099.1"/>
    <property type="molecule type" value="Genomic_DNA"/>
</dbReference>
<dbReference type="OrthoDB" id="302327at2157"/>
<name>C7NT24_HALUD</name>